<dbReference type="EMBL" id="MTBO01000015">
    <property type="protein sequence ID" value="OSI16507.1"/>
    <property type="molecule type" value="Genomic_DNA"/>
</dbReference>
<evidence type="ECO:0000313" key="2">
    <source>
        <dbReference type="Proteomes" id="UP000193118"/>
    </source>
</evidence>
<evidence type="ECO:0000313" key="1">
    <source>
        <dbReference type="EMBL" id="OSI16507.1"/>
    </source>
</evidence>
<dbReference type="OrthoDB" id="8780395at2"/>
<organism evidence="1 2">
    <name type="scientific">Neisseria dentiae</name>
    <dbReference type="NCBI Taxonomy" id="194197"/>
    <lineage>
        <taxon>Bacteria</taxon>
        <taxon>Pseudomonadati</taxon>
        <taxon>Pseudomonadota</taxon>
        <taxon>Betaproteobacteria</taxon>
        <taxon>Neisseriales</taxon>
        <taxon>Neisseriaceae</taxon>
        <taxon>Neisseria</taxon>
    </lineage>
</organism>
<reference evidence="2" key="1">
    <citation type="submission" date="2017-01" db="EMBL/GenBank/DDBJ databases">
        <authorList>
            <person name="Wolfgang W.J."/>
            <person name="Cole J."/>
            <person name="Wroblewski D."/>
            <person name="Mcginnis J."/>
            <person name="Musser K.A."/>
        </authorList>
    </citation>
    <scope>NUCLEOTIDE SEQUENCE [LARGE SCALE GENOMIC DNA]</scope>
    <source>
        <strain evidence="2">DSM 19151</strain>
    </source>
</reference>
<protein>
    <submittedName>
        <fullName evidence="1">Uncharacterized protein</fullName>
    </submittedName>
</protein>
<dbReference type="RefSeq" id="WP_143824339.1">
    <property type="nucleotide sequence ID" value="NZ_CAUJPZ010000012.1"/>
</dbReference>
<accession>A0A1X3DAF3</accession>
<name>A0A1X3DAF3_9NEIS</name>
<dbReference type="Proteomes" id="UP000193118">
    <property type="component" value="Unassembled WGS sequence"/>
</dbReference>
<gene>
    <name evidence="1" type="ORF">BWD09_07005</name>
</gene>
<dbReference type="STRING" id="194197.BWD09_07005"/>
<comment type="caution">
    <text evidence="1">The sequence shown here is derived from an EMBL/GenBank/DDBJ whole genome shotgun (WGS) entry which is preliminary data.</text>
</comment>
<sequence length="470" mass="52391">MPAITFDRFDGGLDLRQLQSSADANRLRTLRNAYITTGRTIKKRPGMKKVANMPTNTVGIFSGIDGLFTFTSDVNSPKTAQGIDGSLIRIIAVPYNNDTLQEIVHVEVFNGNLYVAAKYVGGDVKHHYISGDDPKAYLIDDANCPHSRSFIKKSGKMFAIKDDVVRFSATGNARDWTTEKDAGFLPVSLQQSVNNKPTALGEYQDNLVVFFEDTAQIWQVDANPANHRLVTTVPIGTVYQYSHANMSNDIFFLSPSGFRSIAVQAFSTNMMDNDIGSPIDTIVKDTITSIANNNPRMMYFRGGGQIICFSGNIAYVYCFSRSSKISAWCKWEFPLSIDNATEMDSKVYLRCGNNLFVLDEKTKTDFDTYGIDAEIELPFLDMRQPGILKQFTGVDIAAYGDIEMSFKFDARNPELETMPLYLDNDTRSMPRIPVEVMATNMAINIKNNSDGDFELAAITVYFERMSGFGV</sequence>
<dbReference type="GeneID" id="94580921"/>
<dbReference type="AlphaFoldDB" id="A0A1X3DAF3"/>
<proteinExistence type="predicted"/>
<keyword evidence="2" id="KW-1185">Reference proteome</keyword>